<sequence length="69" mass="7897">MSDVQQQESPEDSGGSMHMLQARRYAKKAKQKTGYDLFMLEMKDVFQALKQTEPDASFVKQKWKGAPSK</sequence>
<dbReference type="AlphaFoldDB" id="W4FK86"/>
<reference evidence="2" key="1">
    <citation type="submission" date="2013-12" db="EMBL/GenBank/DDBJ databases">
        <title>The Genome Sequence of Aphanomyces astaci APO3.</title>
        <authorList>
            <consortium name="The Broad Institute Genomics Platform"/>
            <person name="Russ C."/>
            <person name="Tyler B."/>
            <person name="van West P."/>
            <person name="Dieguez-Uribeondo J."/>
            <person name="Young S.K."/>
            <person name="Zeng Q."/>
            <person name="Gargeya S."/>
            <person name="Fitzgerald M."/>
            <person name="Abouelleil A."/>
            <person name="Alvarado L."/>
            <person name="Chapman S.B."/>
            <person name="Gainer-Dewar J."/>
            <person name="Goldberg J."/>
            <person name="Griggs A."/>
            <person name="Gujja S."/>
            <person name="Hansen M."/>
            <person name="Howarth C."/>
            <person name="Imamovic A."/>
            <person name="Ireland A."/>
            <person name="Larimer J."/>
            <person name="McCowan C."/>
            <person name="Murphy C."/>
            <person name="Pearson M."/>
            <person name="Poon T.W."/>
            <person name="Priest M."/>
            <person name="Roberts A."/>
            <person name="Saif S."/>
            <person name="Shea T."/>
            <person name="Sykes S."/>
            <person name="Wortman J."/>
            <person name="Nusbaum C."/>
            <person name="Birren B."/>
        </authorList>
    </citation>
    <scope>NUCLEOTIDE SEQUENCE [LARGE SCALE GENOMIC DNA]</scope>
    <source>
        <strain evidence="2">APO3</strain>
    </source>
</reference>
<dbReference type="GeneID" id="20818660"/>
<organism evidence="2">
    <name type="scientific">Aphanomyces astaci</name>
    <name type="common">Crayfish plague agent</name>
    <dbReference type="NCBI Taxonomy" id="112090"/>
    <lineage>
        <taxon>Eukaryota</taxon>
        <taxon>Sar</taxon>
        <taxon>Stramenopiles</taxon>
        <taxon>Oomycota</taxon>
        <taxon>Saprolegniomycetes</taxon>
        <taxon>Saprolegniales</taxon>
        <taxon>Verrucalvaceae</taxon>
        <taxon>Aphanomyces</taxon>
    </lineage>
</organism>
<evidence type="ECO:0000256" key="1">
    <source>
        <dbReference type="SAM" id="MobiDB-lite"/>
    </source>
</evidence>
<accession>W4FK86</accession>
<dbReference type="EMBL" id="KI913202">
    <property type="protein sequence ID" value="ETV67123.1"/>
    <property type="molecule type" value="Genomic_DNA"/>
</dbReference>
<protein>
    <submittedName>
        <fullName evidence="2">Uncharacterized protein</fullName>
    </submittedName>
</protein>
<feature type="region of interest" description="Disordered" evidence="1">
    <location>
        <begin position="1"/>
        <end position="20"/>
    </location>
</feature>
<name>W4FK86_APHAT</name>
<dbReference type="VEuPathDB" id="FungiDB:H257_16664"/>
<evidence type="ECO:0000313" key="2">
    <source>
        <dbReference type="EMBL" id="ETV67123.1"/>
    </source>
</evidence>
<gene>
    <name evidence="2" type="ORF">H257_16664</name>
</gene>
<dbReference type="RefSeq" id="XP_009843492.1">
    <property type="nucleotide sequence ID" value="XM_009845190.1"/>
</dbReference>
<proteinExistence type="predicted"/>